<protein>
    <submittedName>
        <fullName evidence="2">Iron uptake protein</fullName>
    </submittedName>
</protein>
<keyword evidence="1" id="KW-1133">Transmembrane helix</keyword>
<reference evidence="2 3" key="1">
    <citation type="journal article" date="2015" name="Genome Announc.">
        <title>Complete Genome Sequence of Cupriavidus basilensis 4G11, Isolated from the Oak Ridge Field Research Center Site.</title>
        <authorList>
            <person name="Ray J."/>
            <person name="Waters R.J."/>
            <person name="Skerker J.M."/>
            <person name="Kuehl J.V."/>
            <person name="Price M.N."/>
            <person name="Huang J."/>
            <person name="Chakraborty R."/>
            <person name="Arkin A.P."/>
            <person name="Deutschbauer A."/>
        </authorList>
    </citation>
    <scope>NUCLEOTIDE SEQUENCE [LARGE SCALE GENOMIC DNA]</scope>
    <source>
        <strain evidence="2">4G11</strain>
    </source>
</reference>
<keyword evidence="1" id="KW-0812">Transmembrane</keyword>
<dbReference type="AlphaFoldDB" id="A0A0C4YQK1"/>
<dbReference type="InterPro" id="IPR022109">
    <property type="entry name" value="DUF3649"/>
</dbReference>
<evidence type="ECO:0000313" key="3">
    <source>
        <dbReference type="Proteomes" id="UP000031843"/>
    </source>
</evidence>
<dbReference type="EMBL" id="CP010537">
    <property type="protein sequence ID" value="AJG22871.1"/>
    <property type="molecule type" value="Genomic_DNA"/>
</dbReference>
<feature type="transmembrane region" description="Helical" evidence="1">
    <location>
        <begin position="46"/>
        <end position="66"/>
    </location>
</feature>
<feature type="transmembrane region" description="Helical" evidence="1">
    <location>
        <begin position="72"/>
        <end position="92"/>
    </location>
</feature>
<evidence type="ECO:0000313" key="2">
    <source>
        <dbReference type="EMBL" id="AJG22871.1"/>
    </source>
</evidence>
<dbReference type="Proteomes" id="UP000031843">
    <property type="component" value="Chromosome secondary"/>
</dbReference>
<name>A0A0C4YQK1_9BURK</name>
<accession>A0A0C4YQK1</accession>
<dbReference type="KEGG" id="cbw:RR42_s1283"/>
<dbReference type="RefSeq" id="WP_043354513.1">
    <property type="nucleotide sequence ID" value="NZ_CP010537.1"/>
</dbReference>
<sequence>MGLSQTGRYRLGVASRVVAAIGGGYVLAAVATGLLAVVLPMPPAEAVMTATLLSFSLYACAVLWVFAAGSAWRAWAGVAVPAVGLGLLLAALRSAP</sequence>
<dbReference type="Pfam" id="PF12365">
    <property type="entry name" value="DUF3649"/>
    <property type="match status" value="1"/>
</dbReference>
<proteinExistence type="predicted"/>
<keyword evidence="1" id="KW-0472">Membrane</keyword>
<dbReference type="STRING" id="68895.RR42_s1283"/>
<evidence type="ECO:0000256" key="1">
    <source>
        <dbReference type="SAM" id="Phobius"/>
    </source>
</evidence>
<feature type="transmembrane region" description="Helical" evidence="1">
    <location>
        <begin position="17"/>
        <end position="39"/>
    </location>
</feature>
<keyword evidence="3" id="KW-1185">Reference proteome</keyword>
<dbReference type="OrthoDB" id="1684279at2"/>
<gene>
    <name evidence="2" type="ORF">RR42_s1283</name>
</gene>
<organism evidence="2 3">
    <name type="scientific">Cupriavidus basilensis</name>
    <dbReference type="NCBI Taxonomy" id="68895"/>
    <lineage>
        <taxon>Bacteria</taxon>
        <taxon>Pseudomonadati</taxon>
        <taxon>Pseudomonadota</taxon>
        <taxon>Betaproteobacteria</taxon>
        <taxon>Burkholderiales</taxon>
        <taxon>Burkholderiaceae</taxon>
        <taxon>Cupriavidus</taxon>
    </lineage>
</organism>